<dbReference type="RefSeq" id="WP_188937011.1">
    <property type="nucleotide sequence ID" value="NZ_BMJC01000006.1"/>
</dbReference>
<dbReference type="Pfam" id="PF00027">
    <property type="entry name" value="cNMP_binding"/>
    <property type="match status" value="1"/>
</dbReference>
<dbReference type="EMBL" id="BMJC01000006">
    <property type="protein sequence ID" value="GGB20286.1"/>
    <property type="molecule type" value="Genomic_DNA"/>
</dbReference>
<dbReference type="InterPro" id="IPR000595">
    <property type="entry name" value="cNMP-bd_dom"/>
</dbReference>
<evidence type="ECO:0000313" key="2">
    <source>
        <dbReference type="EMBL" id="GGB20286.1"/>
    </source>
</evidence>
<reference evidence="2" key="2">
    <citation type="submission" date="2020-09" db="EMBL/GenBank/DDBJ databases">
        <authorList>
            <person name="Sun Q."/>
            <person name="Zhou Y."/>
        </authorList>
    </citation>
    <scope>NUCLEOTIDE SEQUENCE</scope>
    <source>
        <strain evidence="2">CGMCC 1.15448</strain>
    </source>
</reference>
<name>A0A8J2UIB8_9BACT</name>
<evidence type="ECO:0000313" key="3">
    <source>
        <dbReference type="Proteomes" id="UP000607559"/>
    </source>
</evidence>
<comment type="caution">
    <text evidence="2">The sequence shown here is derived from an EMBL/GenBank/DDBJ whole genome shotgun (WGS) entry which is preliminary data.</text>
</comment>
<keyword evidence="3" id="KW-1185">Reference proteome</keyword>
<protein>
    <submittedName>
        <fullName evidence="2">cAMP-binding protein</fullName>
    </submittedName>
</protein>
<gene>
    <name evidence="2" type="ORF">GCM10011511_50040</name>
</gene>
<sequence>MLEVFKNYLDSKISLTEEQHEWISSKCVVKKLRKKQYLLQEGDIWKNHAFVSKGLVRTYSVDEKGDEHVIAFAMENWWTGDRESLLSGQPSRFNIDAIEDSEIVLIEKQKFETICKEIPAFNDMQNAIIDRSFVASQKRIHDAISTPAEEKYANFIQRYPAFATRVPQSMIASYLGITRETLSRIRHKSGKKS</sequence>
<reference evidence="2" key="1">
    <citation type="journal article" date="2014" name="Int. J. Syst. Evol. Microbiol.">
        <title>Complete genome sequence of Corynebacterium casei LMG S-19264T (=DSM 44701T), isolated from a smear-ripened cheese.</title>
        <authorList>
            <consortium name="US DOE Joint Genome Institute (JGI-PGF)"/>
            <person name="Walter F."/>
            <person name="Albersmeier A."/>
            <person name="Kalinowski J."/>
            <person name="Ruckert C."/>
        </authorList>
    </citation>
    <scope>NUCLEOTIDE SEQUENCE</scope>
    <source>
        <strain evidence="2">CGMCC 1.15448</strain>
    </source>
</reference>
<dbReference type="Gene3D" id="2.60.120.10">
    <property type="entry name" value="Jelly Rolls"/>
    <property type="match status" value="1"/>
</dbReference>
<feature type="domain" description="Cyclic nucleotide-binding" evidence="1">
    <location>
        <begin position="14"/>
        <end position="114"/>
    </location>
</feature>
<dbReference type="PROSITE" id="PS50042">
    <property type="entry name" value="CNMP_BINDING_3"/>
    <property type="match status" value="1"/>
</dbReference>
<dbReference type="CDD" id="cd00038">
    <property type="entry name" value="CAP_ED"/>
    <property type="match status" value="1"/>
</dbReference>
<evidence type="ECO:0000259" key="1">
    <source>
        <dbReference type="PROSITE" id="PS50042"/>
    </source>
</evidence>
<proteinExistence type="predicted"/>
<dbReference type="AlphaFoldDB" id="A0A8J2UIB8"/>
<dbReference type="SUPFAM" id="SSF51206">
    <property type="entry name" value="cAMP-binding domain-like"/>
    <property type="match status" value="1"/>
</dbReference>
<accession>A0A8J2UIB8</accession>
<dbReference type="InterPro" id="IPR018490">
    <property type="entry name" value="cNMP-bd_dom_sf"/>
</dbReference>
<dbReference type="InterPro" id="IPR014710">
    <property type="entry name" value="RmlC-like_jellyroll"/>
</dbReference>
<organism evidence="2 3">
    <name type="scientific">Puia dinghuensis</name>
    <dbReference type="NCBI Taxonomy" id="1792502"/>
    <lineage>
        <taxon>Bacteria</taxon>
        <taxon>Pseudomonadati</taxon>
        <taxon>Bacteroidota</taxon>
        <taxon>Chitinophagia</taxon>
        <taxon>Chitinophagales</taxon>
        <taxon>Chitinophagaceae</taxon>
        <taxon>Puia</taxon>
    </lineage>
</organism>
<dbReference type="Proteomes" id="UP000607559">
    <property type="component" value="Unassembled WGS sequence"/>
</dbReference>